<dbReference type="GO" id="GO:0005737">
    <property type="term" value="C:cytoplasm"/>
    <property type="evidence" value="ECO:0007669"/>
    <property type="project" value="UniProtKB-SubCell"/>
</dbReference>
<dbReference type="InterPro" id="IPR002110">
    <property type="entry name" value="Ankyrin_rpt"/>
</dbReference>
<dbReference type="PROSITE" id="PS50088">
    <property type="entry name" value="ANK_REPEAT"/>
    <property type="match status" value="1"/>
</dbReference>
<proteinExistence type="inferred from homology"/>
<feature type="compositionally biased region" description="Polar residues" evidence="27">
    <location>
        <begin position="70"/>
        <end position="79"/>
    </location>
</feature>
<evidence type="ECO:0000259" key="30">
    <source>
        <dbReference type="PROSITE" id="PS51194"/>
    </source>
</evidence>
<evidence type="ECO:0000256" key="15">
    <source>
        <dbReference type="ARBA" id="ARBA00023043"/>
    </source>
</evidence>
<dbReference type="InterPro" id="IPR006034">
    <property type="entry name" value="Asparaginase/glutaminase-like"/>
</dbReference>
<dbReference type="InterPro" id="IPR027473">
    <property type="entry name" value="L-asparaginase_C"/>
</dbReference>
<feature type="domain" description="Helicase C-terminal" evidence="30">
    <location>
        <begin position="435"/>
        <end position="609"/>
    </location>
</feature>
<dbReference type="InterPro" id="IPR027474">
    <property type="entry name" value="L-asparaginase_N"/>
</dbReference>
<keyword evidence="8" id="KW-0677">Repeat</keyword>
<dbReference type="PIRSF" id="PIRSF001220">
    <property type="entry name" value="L-ASNase_gatD"/>
    <property type="match status" value="1"/>
</dbReference>
<dbReference type="InterPro" id="IPR027475">
    <property type="entry name" value="Asparaginase/glutaminase_AS2"/>
</dbReference>
<keyword evidence="7" id="KW-0963">Cytoplasm</keyword>
<keyword evidence="17" id="KW-0539">Nucleus</keyword>
<dbReference type="SMART" id="SM00870">
    <property type="entry name" value="Asparaginase"/>
    <property type="match status" value="1"/>
</dbReference>
<dbReference type="CDD" id="cd17988">
    <property type="entry name" value="DEXHc_TDRD9"/>
    <property type="match status" value="1"/>
</dbReference>
<dbReference type="GO" id="GO:0005634">
    <property type="term" value="C:nucleus"/>
    <property type="evidence" value="ECO:0007669"/>
    <property type="project" value="UniProtKB-SubCell"/>
</dbReference>
<protein>
    <recommendedName>
        <fullName evidence="23">ATP-dependent RNA helicase TDRD9</fullName>
        <ecNumber evidence="5">3.5.1.1</ecNumber>
        <ecNumber evidence="4">3.6.4.13</ecNumber>
    </recommendedName>
    <alternativeName>
        <fullName evidence="24">Tudor domain-containing protein 9</fullName>
    </alternativeName>
</protein>
<dbReference type="InterPro" id="IPR040919">
    <property type="entry name" value="Asparaginase_C"/>
</dbReference>
<dbReference type="PROSITE" id="PS50297">
    <property type="entry name" value="ANK_REP_REGION"/>
    <property type="match status" value="1"/>
</dbReference>
<dbReference type="PANTHER" id="PTHR11707">
    <property type="entry name" value="L-ASPARAGINASE"/>
    <property type="match status" value="1"/>
</dbReference>
<dbReference type="CDD" id="cd20431">
    <property type="entry name" value="Tudor_TDRD9"/>
    <property type="match status" value="1"/>
</dbReference>
<gene>
    <name evidence="31" type="ORF">LTLLF_136790</name>
</gene>
<evidence type="ECO:0000256" key="6">
    <source>
        <dbReference type="ARBA" id="ARBA00022473"/>
    </source>
</evidence>
<evidence type="ECO:0000256" key="18">
    <source>
        <dbReference type="ARBA" id="ARBA00023254"/>
    </source>
</evidence>
<dbReference type="CDD" id="cd18791">
    <property type="entry name" value="SF2_C_RHA"/>
    <property type="match status" value="1"/>
</dbReference>
<comment type="function">
    <text evidence="20">ATP-binding RNA helicase which plays a central role during spermatogenesis by repressing transposable elements and preventing their mobilization, which is essential for the germline integrity. Acts via the piRNA metabolic process, which mediates the repression of transposable elements during meiosis by forming complexes composed of piRNAs and Piwi proteins and governs the methylation and subsequent repression of transposons. Acts downstream of piRNA biogenesis: exclusively required for transposon silencing in the nucleus, suggesting that it acts as a nuclear effector in the nucleus together with PIWIL4.</text>
</comment>
<feature type="region of interest" description="Disordered" evidence="27">
    <location>
        <begin position="1388"/>
        <end position="1408"/>
    </location>
</feature>
<dbReference type="InterPro" id="IPR036770">
    <property type="entry name" value="Ankyrin_rpt-contain_sf"/>
</dbReference>
<dbReference type="Pfam" id="PF00270">
    <property type="entry name" value="DEAD"/>
    <property type="match status" value="1"/>
</dbReference>
<comment type="subcellular location">
    <subcellularLocation>
        <location evidence="2">Cytoplasm</location>
    </subcellularLocation>
    <subcellularLocation>
        <location evidence="1">Nucleus</location>
    </subcellularLocation>
</comment>
<dbReference type="FunFam" id="2.40.50.90:FF:000016">
    <property type="entry name" value="Tudor domain containing 9"/>
    <property type="match status" value="1"/>
</dbReference>
<dbReference type="Gene3D" id="1.20.120.1080">
    <property type="match status" value="1"/>
</dbReference>
<dbReference type="SFLD" id="SFLDS00057">
    <property type="entry name" value="Glutaminase/Asparaginase"/>
    <property type="match status" value="1"/>
</dbReference>
<dbReference type="Pfam" id="PF21010">
    <property type="entry name" value="HA2_C"/>
    <property type="match status" value="1"/>
</dbReference>
<dbReference type="SMART" id="SM00333">
    <property type="entry name" value="TUDOR"/>
    <property type="match status" value="1"/>
</dbReference>
<dbReference type="Pfam" id="PF00710">
    <property type="entry name" value="Asparaginase"/>
    <property type="match status" value="1"/>
</dbReference>
<dbReference type="PROSITE" id="PS51192">
    <property type="entry name" value="HELICASE_ATP_BIND_1"/>
    <property type="match status" value="1"/>
</dbReference>
<comment type="similarity">
    <text evidence="21">In the N-terminal section; belongs to the asparaginase 1 family.</text>
</comment>
<dbReference type="GO" id="GO:0005524">
    <property type="term" value="F:ATP binding"/>
    <property type="evidence" value="ECO:0007669"/>
    <property type="project" value="UniProtKB-KW"/>
</dbReference>
<evidence type="ECO:0000256" key="4">
    <source>
        <dbReference type="ARBA" id="ARBA00012552"/>
    </source>
</evidence>
<feature type="active site" evidence="26">
    <location>
        <position position="1546"/>
    </location>
</feature>
<evidence type="ECO:0000256" key="12">
    <source>
        <dbReference type="ARBA" id="ARBA00022806"/>
    </source>
</evidence>
<dbReference type="Gene3D" id="3.40.50.40">
    <property type="match status" value="1"/>
</dbReference>
<evidence type="ECO:0000259" key="29">
    <source>
        <dbReference type="PROSITE" id="PS51192"/>
    </source>
</evidence>
<dbReference type="InterPro" id="IPR001650">
    <property type="entry name" value="Helicase_C-like"/>
</dbReference>
<feature type="domain" description="Tudor" evidence="28">
    <location>
        <begin position="977"/>
        <end position="1037"/>
    </location>
</feature>
<dbReference type="SUPFAM" id="SSF48403">
    <property type="entry name" value="Ankyrin repeat"/>
    <property type="match status" value="1"/>
</dbReference>
<dbReference type="FunFam" id="3.40.50.300:FF:001113">
    <property type="entry name" value="ATP-dependent RNA helicase TDRD9"/>
    <property type="match status" value="1"/>
</dbReference>
<dbReference type="Gene3D" id="3.40.50.1170">
    <property type="entry name" value="L-asparaginase, N-terminal domain"/>
    <property type="match status" value="1"/>
</dbReference>
<evidence type="ECO:0000256" key="19">
    <source>
        <dbReference type="ARBA" id="ARBA00047984"/>
    </source>
</evidence>
<keyword evidence="10" id="KW-0221">Differentiation</keyword>
<dbReference type="Gene3D" id="3.40.50.300">
    <property type="entry name" value="P-loop containing nucleotide triphosphate hydrolases"/>
    <property type="match status" value="2"/>
</dbReference>
<evidence type="ECO:0000256" key="14">
    <source>
        <dbReference type="ARBA" id="ARBA00022871"/>
    </source>
</evidence>
<dbReference type="PROSITE" id="PS00917">
    <property type="entry name" value="ASN_GLN_ASE_2"/>
    <property type="match status" value="1"/>
</dbReference>
<keyword evidence="16" id="KW-0943">RNA-mediated gene silencing</keyword>
<dbReference type="InterPro" id="IPR007502">
    <property type="entry name" value="Helicase-assoc_dom"/>
</dbReference>
<keyword evidence="12" id="KW-0347">Helicase</keyword>
<dbReference type="SMART" id="SM00248">
    <property type="entry name" value="ANK"/>
    <property type="match status" value="4"/>
</dbReference>
<keyword evidence="9" id="KW-0547">Nucleotide-binding</keyword>
<dbReference type="PROSITE" id="PS51194">
    <property type="entry name" value="HELICASE_CTER"/>
    <property type="match status" value="1"/>
</dbReference>
<evidence type="ECO:0000256" key="3">
    <source>
        <dbReference type="ARBA" id="ARBA00008792"/>
    </source>
</evidence>
<dbReference type="Gene3D" id="2.30.30.140">
    <property type="match status" value="1"/>
</dbReference>
<dbReference type="GO" id="GO:0009066">
    <property type="term" value="P:aspartate family amino acid metabolic process"/>
    <property type="evidence" value="ECO:0007669"/>
    <property type="project" value="UniProtKB-ARBA"/>
</dbReference>
<comment type="caution">
    <text evidence="31">The sequence shown here is derived from an EMBL/GenBank/DDBJ whole genome shotgun (WGS) entry which is preliminary data.</text>
</comment>
<dbReference type="GO" id="GO:0003724">
    <property type="term" value="F:RNA helicase activity"/>
    <property type="evidence" value="ECO:0007669"/>
    <property type="project" value="UniProtKB-EC"/>
</dbReference>
<dbReference type="EC" id="3.5.1.1" evidence="5"/>
<dbReference type="CDD" id="cd08963">
    <property type="entry name" value="L-asparaginase_I"/>
    <property type="match status" value="1"/>
</dbReference>
<dbReference type="FunFam" id="3.40.50.40:FF:000001">
    <property type="entry name" value="L-asparaginase 1"/>
    <property type="match status" value="1"/>
</dbReference>
<accession>A0A8J6GMT9</accession>
<dbReference type="PROSITE" id="PS51732">
    <property type="entry name" value="ASN_GLN_ASE_3"/>
    <property type="match status" value="1"/>
</dbReference>
<comment type="similarity">
    <text evidence="3">Belongs to the DEAD box helicase family. DEAH subfamily.</text>
</comment>
<dbReference type="SMART" id="SM00490">
    <property type="entry name" value="HELICc"/>
    <property type="match status" value="1"/>
</dbReference>
<dbReference type="FunFam" id="1.20.120.1080:FF:000012">
    <property type="entry name" value="putative ATP-dependent RNA helicase TDRD9"/>
    <property type="match status" value="1"/>
</dbReference>
<evidence type="ECO:0000256" key="16">
    <source>
        <dbReference type="ARBA" id="ARBA00023158"/>
    </source>
</evidence>
<dbReference type="InterPro" id="IPR041725">
    <property type="entry name" value="L-asparaginase_I"/>
</dbReference>
<evidence type="ECO:0000259" key="28">
    <source>
        <dbReference type="PROSITE" id="PS50304"/>
    </source>
</evidence>
<evidence type="ECO:0000256" key="7">
    <source>
        <dbReference type="ARBA" id="ARBA00022490"/>
    </source>
</evidence>
<evidence type="ECO:0000256" key="5">
    <source>
        <dbReference type="ARBA" id="ARBA00012920"/>
    </source>
</evidence>
<evidence type="ECO:0000256" key="1">
    <source>
        <dbReference type="ARBA" id="ARBA00004123"/>
    </source>
</evidence>
<reference evidence="31" key="1">
    <citation type="submission" date="2020-03" db="EMBL/GenBank/DDBJ databases">
        <title>Studies in the Genomics of Life Span.</title>
        <authorList>
            <person name="Glass D."/>
        </authorList>
    </citation>
    <scope>NUCLEOTIDE SEQUENCE</scope>
    <source>
        <strain evidence="31">LTLLF</strain>
        <tissue evidence="31">Muscle</tissue>
    </source>
</reference>
<dbReference type="PANTHER" id="PTHR11707:SF28">
    <property type="entry name" value="60 KDA LYSOPHOSPHOLIPASE"/>
    <property type="match status" value="1"/>
</dbReference>
<evidence type="ECO:0000256" key="10">
    <source>
        <dbReference type="ARBA" id="ARBA00022782"/>
    </source>
</evidence>
<dbReference type="InterPro" id="IPR036152">
    <property type="entry name" value="Asp/glu_Ase-like_sf"/>
</dbReference>
<dbReference type="GO" id="GO:0031047">
    <property type="term" value="P:regulatory ncRNA-mediated gene silencing"/>
    <property type="evidence" value="ECO:0007669"/>
    <property type="project" value="UniProtKB-KW"/>
</dbReference>
<evidence type="ECO:0000256" key="24">
    <source>
        <dbReference type="ARBA" id="ARBA00081664"/>
    </source>
</evidence>
<evidence type="ECO:0000313" key="32">
    <source>
        <dbReference type="Proteomes" id="UP000710432"/>
    </source>
</evidence>
<evidence type="ECO:0000256" key="2">
    <source>
        <dbReference type="ARBA" id="ARBA00004496"/>
    </source>
</evidence>
<dbReference type="NCBIfam" id="TIGR00519">
    <property type="entry name" value="asnASE_I"/>
    <property type="match status" value="1"/>
</dbReference>
<keyword evidence="18" id="KW-0469">Meiosis</keyword>
<dbReference type="Pfam" id="PF17763">
    <property type="entry name" value="Asparaginase_C"/>
    <property type="match status" value="1"/>
</dbReference>
<evidence type="ECO:0000313" key="31">
    <source>
        <dbReference type="EMBL" id="KAH0514050.1"/>
    </source>
</evidence>
<evidence type="ECO:0000256" key="13">
    <source>
        <dbReference type="ARBA" id="ARBA00022840"/>
    </source>
</evidence>
<dbReference type="FunFam" id="2.30.30.140:FF:000073">
    <property type="entry name" value="ATP-dependent RNA helicase TDRD9"/>
    <property type="match status" value="1"/>
</dbReference>
<evidence type="ECO:0000256" key="8">
    <source>
        <dbReference type="ARBA" id="ARBA00022737"/>
    </source>
</evidence>
<keyword evidence="6" id="KW-0217">Developmental protein</keyword>
<feature type="domain" description="Helicase ATP-binding" evidence="29">
    <location>
        <begin position="146"/>
        <end position="312"/>
    </location>
</feature>
<feature type="repeat" description="ANK" evidence="25">
    <location>
        <begin position="1863"/>
        <end position="1895"/>
    </location>
</feature>
<dbReference type="SUPFAM" id="SSF52540">
    <property type="entry name" value="P-loop containing nucleoside triphosphate hydrolases"/>
    <property type="match status" value="1"/>
</dbReference>
<dbReference type="FunFam" id="3.40.50.1170:FF:000003">
    <property type="entry name" value="60 kDa lysophospholipase"/>
    <property type="match status" value="1"/>
</dbReference>
<comment type="subunit">
    <text evidence="22">Interacts with piRNA-associated proteins PIWIL1 and PIWIL4.</text>
</comment>
<dbReference type="GO" id="GO:0030154">
    <property type="term" value="P:cell differentiation"/>
    <property type="evidence" value="ECO:0007669"/>
    <property type="project" value="UniProtKB-KW"/>
</dbReference>
<dbReference type="GO" id="GO:0004067">
    <property type="term" value="F:asparaginase activity"/>
    <property type="evidence" value="ECO:0007669"/>
    <property type="project" value="UniProtKB-UniRule"/>
</dbReference>
<evidence type="ECO:0000256" key="17">
    <source>
        <dbReference type="ARBA" id="ARBA00023242"/>
    </source>
</evidence>
<dbReference type="InterPro" id="IPR002999">
    <property type="entry name" value="Tudor"/>
</dbReference>
<dbReference type="InterPro" id="IPR035437">
    <property type="entry name" value="SNase_OB-fold_sf"/>
</dbReference>
<keyword evidence="14" id="KW-0744">Spermatogenesis</keyword>
<evidence type="ECO:0000256" key="21">
    <source>
        <dbReference type="ARBA" id="ARBA00061199"/>
    </source>
</evidence>
<feature type="region of interest" description="Disordered" evidence="27">
    <location>
        <begin position="39"/>
        <end position="79"/>
    </location>
</feature>
<evidence type="ECO:0000256" key="27">
    <source>
        <dbReference type="SAM" id="MobiDB-lite"/>
    </source>
</evidence>
<dbReference type="SUPFAM" id="SSF63748">
    <property type="entry name" value="Tudor/PWWP/MBT"/>
    <property type="match status" value="1"/>
</dbReference>
<comment type="catalytic activity">
    <reaction evidence="19">
        <text>ATP + H2O = ADP + phosphate + H(+)</text>
        <dbReference type="Rhea" id="RHEA:13065"/>
        <dbReference type="ChEBI" id="CHEBI:15377"/>
        <dbReference type="ChEBI" id="CHEBI:15378"/>
        <dbReference type="ChEBI" id="CHEBI:30616"/>
        <dbReference type="ChEBI" id="CHEBI:43474"/>
        <dbReference type="ChEBI" id="CHEBI:456216"/>
        <dbReference type="EC" id="3.6.4.13"/>
    </reaction>
</comment>
<dbReference type="EMBL" id="JAATJU010021291">
    <property type="protein sequence ID" value="KAH0514050.1"/>
    <property type="molecule type" value="Genomic_DNA"/>
</dbReference>
<dbReference type="Gene3D" id="2.40.50.90">
    <property type="match status" value="1"/>
</dbReference>
<evidence type="ECO:0000256" key="9">
    <source>
        <dbReference type="ARBA" id="ARBA00022741"/>
    </source>
</evidence>
<evidence type="ECO:0000256" key="11">
    <source>
        <dbReference type="ARBA" id="ARBA00022801"/>
    </source>
</evidence>
<dbReference type="Pfam" id="PF12796">
    <property type="entry name" value="Ank_2"/>
    <property type="match status" value="1"/>
</dbReference>
<dbReference type="PRINTS" id="PR00139">
    <property type="entry name" value="ASNGLNASE"/>
</dbReference>
<dbReference type="InterPro" id="IPR047384">
    <property type="entry name" value="Tudor_TDRD9"/>
</dbReference>
<evidence type="ECO:0000256" key="26">
    <source>
        <dbReference type="PROSITE-ProRule" id="PRU10100"/>
    </source>
</evidence>
<dbReference type="SMART" id="SM00847">
    <property type="entry name" value="HA2"/>
    <property type="match status" value="1"/>
</dbReference>
<dbReference type="Proteomes" id="UP000710432">
    <property type="component" value="Unassembled WGS sequence"/>
</dbReference>
<dbReference type="InterPro" id="IPR006033">
    <property type="entry name" value="AsnA_fam"/>
</dbReference>
<dbReference type="InterPro" id="IPR037152">
    <property type="entry name" value="L-asparaginase_N_sf"/>
</dbReference>
<keyword evidence="15 25" id="KW-0040">ANK repeat</keyword>
<dbReference type="PROSITE" id="PS50304">
    <property type="entry name" value="TUDOR"/>
    <property type="match status" value="1"/>
</dbReference>
<keyword evidence="11" id="KW-0378">Hydrolase</keyword>
<dbReference type="SMART" id="SM00487">
    <property type="entry name" value="DEXDc"/>
    <property type="match status" value="1"/>
</dbReference>
<dbReference type="SUPFAM" id="SSF53774">
    <property type="entry name" value="Glutaminase/Asparaginase"/>
    <property type="match status" value="1"/>
</dbReference>
<evidence type="ECO:0000256" key="20">
    <source>
        <dbReference type="ARBA" id="ARBA00056364"/>
    </source>
</evidence>
<keyword evidence="13" id="KW-0067">ATP-binding</keyword>
<dbReference type="GO" id="GO:0007283">
    <property type="term" value="P:spermatogenesis"/>
    <property type="evidence" value="ECO:0007669"/>
    <property type="project" value="UniProtKB-KW"/>
</dbReference>
<evidence type="ECO:0000256" key="25">
    <source>
        <dbReference type="PROSITE-ProRule" id="PRU00023"/>
    </source>
</evidence>
<dbReference type="FunFam" id="3.40.50.300:FF:000946">
    <property type="entry name" value="putative ATP-dependent RNA helicase TDRD9"/>
    <property type="match status" value="1"/>
</dbReference>
<dbReference type="InterPro" id="IPR011545">
    <property type="entry name" value="DEAD/DEAH_box_helicase_dom"/>
</dbReference>
<dbReference type="GO" id="GO:0051321">
    <property type="term" value="P:meiotic cell cycle"/>
    <property type="evidence" value="ECO:0007669"/>
    <property type="project" value="UniProtKB-KW"/>
</dbReference>
<dbReference type="PIRSF" id="PIRSF500176">
    <property type="entry name" value="L_ASNase"/>
    <property type="match status" value="1"/>
</dbReference>
<dbReference type="InterPro" id="IPR014001">
    <property type="entry name" value="Helicase_ATP-bd"/>
</dbReference>
<dbReference type="Pfam" id="PF00271">
    <property type="entry name" value="Helicase_C"/>
    <property type="match status" value="1"/>
</dbReference>
<organism evidence="31 32">
    <name type="scientific">Microtus ochrogaster</name>
    <name type="common">Prairie vole</name>
    <dbReference type="NCBI Taxonomy" id="79684"/>
    <lineage>
        <taxon>Eukaryota</taxon>
        <taxon>Metazoa</taxon>
        <taxon>Chordata</taxon>
        <taxon>Craniata</taxon>
        <taxon>Vertebrata</taxon>
        <taxon>Euteleostomi</taxon>
        <taxon>Mammalia</taxon>
        <taxon>Eutheria</taxon>
        <taxon>Euarchontoglires</taxon>
        <taxon>Glires</taxon>
        <taxon>Rodentia</taxon>
        <taxon>Myomorpha</taxon>
        <taxon>Muroidea</taxon>
        <taxon>Cricetidae</taxon>
        <taxon>Arvicolinae</taxon>
        <taxon>Microtus</taxon>
    </lineage>
</organism>
<dbReference type="GO" id="GO:0003676">
    <property type="term" value="F:nucleic acid binding"/>
    <property type="evidence" value="ECO:0007669"/>
    <property type="project" value="InterPro"/>
</dbReference>
<evidence type="ECO:0000256" key="22">
    <source>
        <dbReference type="ARBA" id="ARBA00062441"/>
    </source>
</evidence>
<name>A0A8J6GMT9_MICOH</name>
<evidence type="ECO:0000256" key="23">
    <source>
        <dbReference type="ARBA" id="ARBA00074173"/>
    </source>
</evidence>
<feature type="compositionally biased region" description="Low complexity" evidence="27">
    <location>
        <begin position="43"/>
        <end position="57"/>
    </location>
</feature>
<sequence>MLRKLTVDQINDWFTIGKTVTNVELLGLPPAFPAEAAQKEVQRPAAAPSEAPAIQAQDPGPAVATAPARPSSTFGRSLSQRSSEMEYINKYRQLEAQELDMYGKDQPPSGPGLQSSLTKLSNVTCILEATYKYPDLPINRCKEEVISLIESNSVVIIHGATGSGKSTQLPQYILDHYTQRSAFCNIVVTQPRKIGASSIARWISKERSWTLGGLVGYQVGLEKIATEDTRLIYMTTGVLLQKIVSAKSLMEFTHVFIDEVHERTEEMDFLLLVVRKLLRTNSRFVKVILMSATINCKEFADYFAVPVQNKMNPAYVFEVEGKPHTIEEYYLNDLGHIYHSGLPPYRLEEPVITKDVYEVAVSLIQMFDDLDMNESGSQTMSRAAAKPCMQVHADTDIQFTCMQVHVDTDIQFTCMQVHADTDFQFTCMQVHADTDIQFTCMQVHADTDFQFTCMQVHAGLSEINYMHELLTNMIHKRLQVYPLHSSVTLEEQNNVFLSPVPGYRKIILSTNIAESSVTVPDVKYVIDFCLTRTLVCDEDTNYQSLRLSWASKTSCDQRKGRAGRVSKGYCYRLIHRDFWDSSIPDHVVPEMLRCPLGSTILKVKLLDMGEPRALLATALSPPSLSDIERTILLLKEVGALAVSGQREDENPHDGELTFLGRVLAQLPVSQQLGKLIVLGHVFGCLDECLIIAAALSLKNFFTMPFRQHLDGYRNKVHFSGSSKSDCLALVEAFKVAELYEELKNRISQFNMFVDPRHPVLDQEYPYKQRFILQVVLAGAFYPNYFTFGQPDEEMAVRELAGKDPKTTVVLKHIPPYGFLYHKQLQSLFRQCGQVKSIVFEGTNRAFVEFSRNPTERFKTLPAVNLAVKMSQLKLPLELSVHAAEEIEGKVQGGPVSKLRSTRVNVDFQKQTVDPMQVSFNTVDRPRTVADLLLTVDVTEVVEVGHFWGYRIDERNAELLKKLTAEINQLELVPLPVHPHPDLVCLAPFTDHNKKNYFRAQILYVSGHSAEVFFVDYGNRSHVDLDLLREIPCQFLELPFQALEFKICKMRPSAKSLICGEHWSGGANGRFTSLVSGCPLLVKVFSIVHSVLHVDVYRYSGTQDAVNIRDVLIREGHAELAEESYESKQSYEVLKGFFAKSVETMPDASMSSPMKDDEKHLIQILLESFASNRLGAPNCKAVLHGPFNPYELKCHSLTRISKFRCVWIEKESINSVVISDSPADLHQRMLVAASLSVNETGSTMLLRETSLMPHIPGLPALLSMLFAPVMELRVDRDGKCYTGVLCGLGWNSTTEAPILPEHDIELAFDVCFNVEDIVEINILRAAINKLVCDGPNGSKYLGPERIAQLQENARQKLLGLFCRLKPREKIIPKWHEKPYEWNQVQPLPRIFSPHQPEEPQASSKPHPEGPTASQYCFAFGSVPTEESTVLAMARATGPERRLLAIYTGGTIGMRSEGGVLVPGRGLAAVLRAFHLFHDEEYAQAHRLPEDTLVLPPASPDQRILYTVLECQPLFDSSDMTITEWVQIAQTIERHYTQYQGFVVIHGTDTMAFAASVLSFMLENLQKPVILTGAQVPIHALWNDGRENLLGALLMAGQYIIPEVCLFFQNQLYRGNRTTKVDARRFAAFCSPNLPPLATVGADVTINRELVRKASQKDRLVVHSNMERDVGLLRLYPGIPASLVRTFLQPPLKGVVMETFGSGNGPTKPDLLQELRVASEQGLVIVNCTHCLQGAVTSDYASGMAMAGAGIVSGFDMTSEAALAKLSYVLGQPGLSLDDRKKLLVKNLRGEMTLPETAEHQSLLQDGVLGRRIAWLLSLNGSQEADAVQDVLTSSLALAAAHAGDLDTLQALVELGRDLNLKDSSGQTPLHVAARRGHAAVVTMLLQKGVDVNAHNEDGHSPLLLAVRGRHQSVIGLLRTAGACLSPQELEDVGTELCRLAFRADSEGLRAWWQAGADVGQLDYDGRCALQVAEAAGNADVVALLQSFTDRISAQPQPH</sequence>
<dbReference type="Gene3D" id="1.25.40.20">
    <property type="entry name" value="Ankyrin repeat-containing domain"/>
    <property type="match status" value="2"/>
</dbReference>
<dbReference type="Pfam" id="PF00567">
    <property type="entry name" value="TUDOR"/>
    <property type="match status" value="1"/>
</dbReference>
<dbReference type="EC" id="3.6.4.13" evidence="4"/>
<dbReference type="InterPro" id="IPR027417">
    <property type="entry name" value="P-loop_NTPase"/>
</dbReference>